<dbReference type="EMBL" id="CP047415">
    <property type="protein sequence ID" value="QLL73244.1"/>
    <property type="molecule type" value="Genomic_DNA"/>
</dbReference>
<reference evidence="1 2" key="1">
    <citation type="submission" date="2020-01" db="EMBL/GenBank/DDBJ databases">
        <title>Complete and circular genome sequences of six lactobacillus isolates from horses.</title>
        <authorList>
            <person name="Hassan H.M."/>
        </authorList>
    </citation>
    <scope>NUCLEOTIDE SEQUENCE [LARGE SCALE GENOMIC DNA]</scope>
    <source>
        <strain evidence="1 2">1D</strain>
    </source>
</reference>
<evidence type="ECO:0000313" key="1">
    <source>
        <dbReference type="EMBL" id="QLL73244.1"/>
    </source>
</evidence>
<proteinExistence type="predicted"/>
<accession>A0A7H9E6L1</accession>
<evidence type="ECO:0000313" key="2">
    <source>
        <dbReference type="Proteomes" id="UP000510660"/>
    </source>
</evidence>
<dbReference type="Pfam" id="PF16993">
    <property type="entry name" value="Asp1"/>
    <property type="match status" value="1"/>
</dbReference>
<gene>
    <name evidence="1" type="primary">asp1</name>
    <name evidence="1" type="ORF">GTO85_01890</name>
</gene>
<dbReference type="AlphaFoldDB" id="A0A7H9E6L1"/>
<sequence length="494" mass="57399">MEYIIPAWHGQLTDWSYNIPQIEIYDGINRMRVLQDSGREVELVLTDYQPQMTTKLNKAAIYPDKIFSVYDKLQGIQGGYNQILSFRDFNWPDDVIFDFSPFRVLVISENRLFAKVNFDTQGKILSVEYFDNQGQKTKNLIIDSRGFISSAQMGDKTVYYDEEGHWRFIHDVQSDHVVINPQFNEFGRLEYSHIIDLIQEAFANEFLCHVQSSDNLIVTIENRSTISYEKYSKYHPIYSLSHWHKYDKVLDQIHSGQLIVPSKHMADTVEGKVDKDMPITIVPSLPVQVRLGHSQRIKRQIIAVFAEKMEYEDLKKIVEVIYQRLIKDPEGEGVHFLTYTTGQDALVTRVIAELKEKYKGKFLTEEESKLQGENDIEEEELPVLYIKQDRLTSTASLLEIFDKIRILINWGKSDDFVQTTAISNGIPQLQNFVSATLINHQNGEICKNAEEIAKGLAKYLDNMNNWNQALVYDVRLLNKYSEDNLVKIWDKVLE</sequence>
<dbReference type="RefSeq" id="WP_180861498.1">
    <property type="nucleotide sequence ID" value="NZ_CP047415.1"/>
</dbReference>
<name>A0A7H9E6L1_9LACO</name>
<dbReference type="InterPro" id="IPR022372">
    <property type="entry name" value="Accessory_SS_Asp1"/>
</dbReference>
<dbReference type="Proteomes" id="UP000510660">
    <property type="component" value="Chromosome"/>
</dbReference>
<protein>
    <submittedName>
        <fullName evidence="1">Accessory Sec system protein Asp1</fullName>
    </submittedName>
</protein>
<organism evidence="1 2">
    <name type="scientific">Lactobacillus crispatus</name>
    <dbReference type="NCBI Taxonomy" id="47770"/>
    <lineage>
        <taxon>Bacteria</taxon>
        <taxon>Bacillati</taxon>
        <taxon>Bacillota</taxon>
        <taxon>Bacilli</taxon>
        <taxon>Lactobacillales</taxon>
        <taxon>Lactobacillaceae</taxon>
        <taxon>Lactobacillus</taxon>
    </lineage>
</organism>
<dbReference type="GO" id="GO:0015031">
    <property type="term" value="P:protein transport"/>
    <property type="evidence" value="ECO:0007669"/>
    <property type="project" value="InterPro"/>
</dbReference>
<dbReference type="NCBIfam" id="TIGR03713">
    <property type="entry name" value="acc_sec_asp1"/>
    <property type="match status" value="1"/>
</dbReference>